<dbReference type="EMBL" id="OU896720">
    <property type="protein sequence ID" value="CAH1153728.1"/>
    <property type="molecule type" value="Genomic_DNA"/>
</dbReference>
<sequence>MEKLQIIVLASAVAYLSTVYGQLNGVRENLRPCYNISAMPGILIADNRPPESLNVFLEILRRLEDANPTKSAAELSVLLIQRLRQDGIIFTGGNTDPLYAIAFSSIGYEAIKGTLIGQRFLQNLTTELFYGDLDPMEICTFHYMISSSINTTMRGDEKTTCMRAARYTSRIRRSDDNIELADFAPRSWMGSIINDTSQCPLEMGVFHTNYGTIKGGQVLNGIATGAYQQDVNGCDNRYAATISGELAEAALVQTKNIVKVGVSGGWNSTISPKYYFLQQNNNLDVTNAEIRGSLDGLYMSLKMKDWKSSDIKISQILDMYYSPYQRGVFDSSFRACNRNILYSEMVATEKIREQTIAFMSPLDDAGTFPNTISLSSHSQFGNGAVDSFISAMPSLKDLACAPTDQVIERVSSDLHIFLDPSWSYTTVQPLLSYILDNIDVNKFGSRYTLYSGSDVVNVTSYGTRYLLEFYKKYNSSSHQNLRSDFDYSKVFQTIESIAKSKLNNNTYAGGESTVALLLPRTMPNESQKTFLNQRKEIFRQFLPDLTILVVGSGTQGDYNSVLANPSKDFIPLSESTNENDIKTLGETVVTRIKAIPRSIVNPSCGSELVGTTNTFTLTDYVEPKGVNKYRISPNYFYAGQGTRNLKITELSYGSITVCISSNQPVNQTNDCETAKSSVLTRDLSTFCRGKLSDCTPIYISVTGNTTLNKCKGPDVLCRFPDNIKYTISLENVGCASGTIRLVANIILVFTLYVALRF</sequence>
<organism evidence="1 2">
    <name type="scientific">Phaedon cochleariae</name>
    <name type="common">Mustard beetle</name>
    <dbReference type="NCBI Taxonomy" id="80249"/>
    <lineage>
        <taxon>Eukaryota</taxon>
        <taxon>Metazoa</taxon>
        <taxon>Ecdysozoa</taxon>
        <taxon>Arthropoda</taxon>
        <taxon>Hexapoda</taxon>
        <taxon>Insecta</taxon>
        <taxon>Pterygota</taxon>
        <taxon>Neoptera</taxon>
        <taxon>Endopterygota</taxon>
        <taxon>Coleoptera</taxon>
        <taxon>Polyphaga</taxon>
        <taxon>Cucujiformia</taxon>
        <taxon>Chrysomeloidea</taxon>
        <taxon>Chrysomelidae</taxon>
        <taxon>Chrysomelinae</taxon>
        <taxon>Chrysomelini</taxon>
        <taxon>Phaedon</taxon>
    </lineage>
</organism>
<dbReference type="AlphaFoldDB" id="A0A9P0DKI3"/>
<dbReference type="Proteomes" id="UP001153737">
    <property type="component" value="Chromosome 14"/>
</dbReference>
<proteinExistence type="predicted"/>
<protein>
    <submittedName>
        <fullName evidence="1">Uncharacterized protein</fullName>
    </submittedName>
</protein>
<evidence type="ECO:0000313" key="1">
    <source>
        <dbReference type="EMBL" id="CAH1153728.1"/>
    </source>
</evidence>
<evidence type="ECO:0000313" key="2">
    <source>
        <dbReference type="Proteomes" id="UP001153737"/>
    </source>
</evidence>
<keyword evidence="2" id="KW-1185">Reference proteome</keyword>
<gene>
    <name evidence="1" type="ORF">PHAECO_LOCUS4214</name>
</gene>
<name>A0A9P0DKI3_PHACE</name>
<reference evidence="1" key="2">
    <citation type="submission" date="2022-10" db="EMBL/GenBank/DDBJ databases">
        <authorList>
            <consortium name="ENA_rothamsted_submissions"/>
            <consortium name="culmorum"/>
            <person name="King R."/>
        </authorList>
    </citation>
    <scope>NUCLEOTIDE SEQUENCE</scope>
</reference>
<accession>A0A9P0DKI3</accession>
<reference evidence="1" key="1">
    <citation type="submission" date="2022-01" db="EMBL/GenBank/DDBJ databases">
        <authorList>
            <person name="King R."/>
        </authorList>
    </citation>
    <scope>NUCLEOTIDE SEQUENCE</scope>
</reference>